<dbReference type="GO" id="GO:0005737">
    <property type="term" value="C:cytoplasm"/>
    <property type="evidence" value="ECO:0007669"/>
    <property type="project" value="UniProtKB-SubCell"/>
</dbReference>
<comment type="similarity">
    <text evidence="3">Belongs to the CSN8 family.</text>
</comment>
<keyword evidence="7" id="KW-0539">Nucleus</keyword>
<name>A0AA89BI13_PINIB</name>
<organism evidence="9 10">
    <name type="scientific">Pinctada imbricata</name>
    <name type="common">Atlantic pearl-oyster</name>
    <name type="synonym">Pinctada martensii</name>
    <dbReference type="NCBI Taxonomy" id="66713"/>
    <lineage>
        <taxon>Eukaryota</taxon>
        <taxon>Metazoa</taxon>
        <taxon>Spiralia</taxon>
        <taxon>Lophotrochozoa</taxon>
        <taxon>Mollusca</taxon>
        <taxon>Bivalvia</taxon>
        <taxon>Autobranchia</taxon>
        <taxon>Pteriomorphia</taxon>
        <taxon>Pterioida</taxon>
        <taxon>Pterioidea</taxon>
        <taxon>Pteriidae</taxon>
        <taxon>Pinctada</taxon>
    </lineage>
</organism>
<dbReference type="Pfam" id="PF10075">
    <property type="entry name" value="CSN8_PSD8_EIF3K"/>
    <property type="match status" value="1"/>
</dbReference>
<evidence type="ECO:0000256" key="3">
    <source>
        <dbReference type="ARBA" id="ARBA00008252"/>
    </source>
</evidence>
<dbReference type="AlphaFoldDB" id="A0AA89BI13"/>
<keyword evidence="6" id="KW-0736">Signalosome</keyword>
<protein>
    <recommendedName>
        <fullName evidence="4">COP9 signalosome complex subunit 8</fullName>
    </recommendedName>
</protein>
<proteinExistence type="inferred from homology"/>
<dbReference type="EMBL" id="VSWD01000014">
    <property type="protein sequence ID" value="KAK3083116.1"/>
    <property type="molecule type" value="Genomic_DNA"/>
</dbReference>
<evidence type="ECO:0000256" key="4">
    <source>
        <dbReference type="ARBA" id="ARBA00014875"/>
    </source>
</evidence>
<dbReference type="GO" id="GO:0008180">
    <property type="term" value="C:COP9 signalosome"/>
    <property type="evidence" value="ECO:0007669"/>
    <property type="project" value="UniProtKB-KW"/>
</dbReference>
<dbReference type="Proteomes" id="UP001186944">
    <property type="component" value="Unassembled WGS sequence"/>
</dbReference>
<evidence type="ECO:0000256" key="1">
    <source>
        <dbReference type="ARBA" id="ARBA00004123"/>
    </source>
</evidence>
<accession>A0AA89BI13</accession>
<evidence type="ECO:0000256" key="7">
    <source>
        <dbReference type="ARBA" id="ARBA00023242"/>
    </source>
</evidence>
<dbReference type="InterPro" id="IPR033205">
    <property type="entry name" value="COP9_CSN8"/>
</dbReference>
<dbReference type="PROSITE" id="PS50250">
    <property type="entry name" value="PCI"/>
    <property type="match status" value="1"/>
</dbReference>
<dbReference type="InterPro" id="IPR000717">
    <property type="entry name" value="PCI_dom"/>
</dbReference>
<feature type="domain" description="PCI" evidence="8">
    <location>
        <begin position="30"/>
        <end position="202"/>
    </location>
</feature>
<gene>
    <name evidence="9" type="ORF">FSP39_014458</name>
</gene>
<evidence type="ECO:0000313" key="9">
    <source>
        <dbReference type="EMBL" id="KAK3083116.1"/>
    </source>
</evidence>
<keyword evidence="5" id="KW-0963">Cytoplasm</keyword>
<comment type="subcellular location">
    <subcellularLocation>
        <location evidence="2">Cytoplasm</location>
    </subcellularLocation>
    <subcellularLocation>
        <location evidence="1">Nucleus</location>
    </subcellularLocation>
</comment>
<evidence type="ECO:0000256" key="6">
    <source>
        <dbReference type="ARBA" id="ARBA00022790"/>
    </source>
</evidence>
<keyword evidence="10" id="KW-1185">Reference proteome</keyword>
<dbReference type="PANTHER" id="PTHR13339:SF0">
    <property type="entry name" value="COP9 SIGNALOSOME COMPLEX SUBUNIT 8"/>
    <property type="match status" value="1"/>
</dbReference>
<reference evidence="9" key="1">
    <citation type="submission" date="2019-08" db="EMBL/GenBank/DDBJ databases">
        <title>The improved chromosome-level genome for the pearl oyster Pinctada fucata martensii using PacBio sequencing and Hi-C.</title>
        <authorList>
            <person name="Zheng Z."/>
        </authorList>
    </citation>
    <scope>NUCLEOTIDE SEQUENCE</scope>
    <source>
        <strain evidence="9">ZZ-2019</strain>
        <tissue evidence="9">Adductor muscle</tissue>
    </source>
</reference>
<sequence length="214" mass="24363">MVPIMEGQHADRRSSHGNYRDTAEDYRDNLTLFKWTRRLRDLHLYIGYAPGGVGSPQLYSQLLALYLLHNETCNAKFLWKRIPQATKSTTPELATIWNIGQKLWLRDYPGIYEGLKKEWSEHVKFIMDALVDSTRRMAAEIVARAYSSINEEDLAAFLGMSASEAVQTAVSEGWQYDAQTKFVTPKKIAPPSDPIILSEQQLSVLTDYVSFLEG</sequence>
<dbReference type="PANTHER" id="PTHR13339">
    <property type="entry name" value="COP9 SIGNALOSOME COMPLEX SUBUNIT 8"/>
    <property type="match status" value="1"/>
</dbReference>
<evidence type="ECO:0000256" key="5">
    <source>
        <dbReference type="ARBA" id="ARBA00022490"/>
    </source>
</evidence>
<comment type="caution">
    <text evidence="9">The sequence shown here is derived from an EMBL/GenBank/DDBJ whole genome shotgun (WGS) entry which is preliminary data.</text>
</comment>
<dbReference type="GO" id="GO:0000338">
    <property type="term" value="P:protein deneddylation"/>
    <property type="evidence" value="ECO:0007669"/>
    <property type="project" value="InterPro"/>
</dbReference>
<dbReference type="Gene3D" id="1.25.40.990">
    <property type="match status" value="1"/>
</dbReference>
<dbReference type="GO" id="GO:0010387">
    <property type="term" value="P:COP9 signalosome assembly"/>
    <property type="evidence" value="ECO:0007669"/>
    <property type="project" value="InterPro"/>
</dbReference>
<evidence type="ECO:0000256" key="2">
    <source>
        <dbReference type="ARBA" id="ARBA00004496"/>
    </source>
</evidence>
<dbReference type="InterPro" id="IPR033464">
    <property type="entry name" value="CSN8_PSD8_EIF3K"/>
</dbReference>
<evidence type="ECO:0000259" key="8">
    <source>
        <dbReference type="PROSITE" id="PS50250"/>
    </source>
</evidence>
<evidence type="ECO:0000313" key="10">
    <source>
        <dbReference type="Proteomes" id="UP001186944"/>
    </source>
</evidence>